<protein>
    <submittedName>
        <fullName evidence="2">Tetratricopeptide (TPR) repeat protein</fullName>
    </submittedName>
</protein>
<dbReference type="EMBL" id="JAUSZS010000002">
    <property type="protein sequence ID" value="MDQ0930570.1"/>
    <property type="molecule type" value="Genomic_DNA"/>
</dbReference>
<evidence type="ECO:0000256" key="1">
    <source>
        <dbReference type="SAM" id="MobiDB-lite"/>
    </source>
</evidence>
<dbReference type="SUPFAM" id="SSF48452">
    <property type="entry name" value="TPR-like"/>
    <property type="match status" value="1"/>
</dbReference>
<keyword evidence="3" id="KW-1185">Reference proteome</keyword>
<evidence type="ECO:0000313" key="2">
    <source>
        <dbReference type="EMBL" id="MDQ0930570.1"/>
    </source>
</evidence>
<feature type="compositionally biased region" description="Polar residues" evidence="1">
    <location>
        <begin position="1"/>
        <end position="11"/>
    </location>
</feature>
<accession>A0ABU0RHV0</accession>
<comment type="caution">
    <text evidence="2">The sequence shown here is derived from an EMBL/GenBank/DDBJ whole genome shotgun (WGS) entry which is preliminary data.</text>
</comment>
<organism evidence="2 3">
    <name type="scientific">Streptomyces turgidiscabies</name>
    <dbReference type="NCBI Taxonomy" id="85558"/>
    <lineage>
        <taxon>Bacteria</taxon>
        <taxon>Bacillati</taxon>
        <taxon>Actinomycetota</taxon>
        <taxon>Actinomycetes</taxon>
        <taxon>Kitasatosporales</taxon>
        <taxon>Streptomycetaceae</taxon>
        <taxon>Streptomyces</taxon>
    </lineage>
</organism>
<proteinExistence type="predicted"/>
<dbReference type="Gene3D" id="1.25.40.10">
    <property type="entry name" value="Tetratricopeptide repeat domain"/>
    <property type="match status" value="1"/>
</dbReference>
<feature type="region of interest" description="Disordered" evidence="1">
    <location>
        <begin position="95"/>
        <end position="118"/>
    </location>
</feature>
<sequence>MTSSTVTSSQSPRPPRPNLAFRQSRGQRSPGEFAAAVRRAAREIGERVSCDARYVGRVEAGEIRCPNYAYERVFLHMFPGRTLADLGFAPRASVRGRGARETEDAPPEYPAIPSSHTDEATEAYEPYDTQDAQDPYETHDNYEESDVLRRAFMTGGATVAAASLSPFGFAYEASAADRPVRRVGAGEAGALEEAVRRIRLLDDRHGADGLYRRAAAPLRAAYELLDAGAVRQTTADRLHAGAGELAISVGWLAHDSGRFDDARSHYAEALATARVAGDAALEAHAFCNSAFLARDAGRPREAVRAAQAAQRVARPLGSPRLMSLLALREAGGWAGLADRAGCEQALARAQALYGRGSSEADPEWMSFYGEAELEGLEAQCWSTLGDWHRAARHARRAAHLQNPHFTRNIALYTAELTDDLARGGHPDEAATAGMRVLDLLDEVQSSRIQTMLAATARVLLPHRRAAGVAAFLERHASVPRTA</sequence>
<dbReference type="InterPro" id="IPR011990">
    <property type="entry name" value="TPR-like_helical_dom_sf"/>
</dbReference>
<dbReference type="Proteomes" id="UP001223072">
    <property type="component" value="Unassembled WGS sequence"/>
</dbReference>
<feature type="region of interest" description="Disordered" evidence="1">
    <location>
        <begin position="1"/>
        <end position="31"/>
    </location>
</feature>
<gene>
    <name evidence="2" type="ORF">QFZ49_000477</name>
</gene>
<reference evidence="2 3" key="1">
    <citation type="submission" date="2023-07" db="EMBL/GenBank/DDBJ databases">
        <title>Comparative genomics of wheat-associated soil bacteria to identify genetic determinants of phenazine resistance.</title>
        <authorList>
            <person name="Mouncey N."/>
        </authorList>
    </citation>
    <scope>NUCLEOTIDE SEQUENCE [LARGE SCALE GENOMIC DNA]</scope>
    <source>
        <strain evidence="2 3">W2I16</strain>
    </source>
</reference>
<evidence type="ECO:0000313" key="3">
    <source>
        <dbReference type="Proteomes" id="UP001223072"/>
    </source>
</evidence>
<name>A0ABU0RHV0_9ACTN</name>
<dbReference type="RefSeq" id="WP_307624787.1">
    <property type="nucleotide sequence ID" value="NZ_JAUSZS010000002.1"/>
</dbReference>